<dbReference type="Proteomes" id="UP000276133">
    <property type="component" value="Unassembled WGS sequence"/>
</dbReference>
<evidence type="ECO:0000313" key="1">
    <source>
        <dbReference type="EMBL" id="RNA14056.1"/>
    </source>
</evidence>
<sequence>MYKRFLYPFILIIKKSLFNFLSEKALNCVLFQKTSLKEEKRDLQENFLFFHCRKILFIAAFAMKAQNWENYIKKFKLNKNDDAQKIKFTVYEIV</sequence>
<proteinExistence type="predicted"/>
<dbReference type="EMBL" id="REGN01005267">
    <property type="protein sequence ID" value="RNA14056.1"/>
    <property type="molecule type" value="Genomic_DNA"/>
</dbReference>
<evidence type="ECO:0000313" key="2">
    <source>
        <dbReference type="Proteomes" id="UP000276133"/>
    </source>
</evidence>
<comment type="caution">
    <text evidence="1">The sequence shown here is derived from an EMBL/GenBank/DDBJ whole genome shotgun (WGS) entry which is preliminary data.</text>
</comment>
<dbReference type="AlphaFoldDB" id="A0A3M7QRN7"/>
<accession>A0A3M7QRN7</accession>
<name>A0A3M7QRN7_BRAPC</name>
<reference evidence="1 2" key="1">
    <citation type="journal article" date="2018" name="Sci. Rep.">
        <title>Genomic signatures of local adaptation to the degree of environmental predictability in rotifers.</title>
        <authorList>
            <person name="Franch-Gras L."/>
            <person name="Hahn C."/>
            <person name="Garcia-Roger E.M."/>
            <person name="Carmona M.J."/>
            <person name="Serra M."/>
            <person name="Gomez A."/>
        </authorList>
    </citation>
    <scope>NUCLEOTIDE SEQUENCE [LARGE SCALE GENOMIC DNA]</scope>
    <source>
        <strain evidence="1">HYR1</strain>
    </source>
</reference>
<protein>
    <submittedName>
        <fullName evidence="1">Uncharacterized protein</fullName>
    </submittedName>
</protein>
<organism evidence="1 2">
    <name type="scientific">Brachionus plicatilis</name>
    <name type="common">Marine rotifer</name>
    <name type="synonym">Brachionus muelleri</name>
    <dbReference type="NCBI Taxonomy" id="10195"/>
    <lineage>
        <taxon>Eukaryota</taxon>
        <taxon>Metazoa</taxon>
        <taxon>Spiralia</taxon>
        <taxon>Gnathifera</taxon>
        <taxon>Rotifera</taxon>
        <taxon>Eurotatoria</taxon>
        <taxon>Monogononta</taxon>
        <taxon>Pseudotrocha</taxon>
        <taxon>Ploima</taxon>
        <taxon>Brachionidae</taxon>
        <taxon>Brachionus</taxon>
    </lineage>
</organism>
<gene>
    <name evidence="1" type="ORF">BpHYR1_046869</name>
</gene>
<keyword evidence="2" id="KW-1185">Reference proteome</keyword>